<evidence type="ECO:0000313" key="1">
    <source>
        <dbReference type="EMBL" id="MCD7450742.1"/>
    </source>
</evidence>
<protein>
    <submittedName>
        <fullName evidence="1">E3 ubiquitin protein ligase drip2</fullName>
    </submittedName>
</protein>
<proteinExistence type="predicted"/>
<dbReference type="EMBL" id="JACEIK010000143">
    <property type="protein sequence ID" value="MCD7450742.1"/>
    <property type="molecule type" value="Genomic_DNA"/>
</dbReference>
<dbReference type="InterPro" id="IPR044807">
    <property type="entry name" value="DRIP1-like"/>
</dbReference>
<name>A0ABS8RVU2_DATST</name>
<organism evidence="1 2">
    <name type="scientific">Datura stramonium</name>
    <name type="common">Jimsonweed</name>
    <name type="synonym">Common thornapple</name>
    <dbReference type="NCBI Taxonomy" id="4076"/>
    <lineage>
        <taxon>Eukaryota</taxon>
        <taxon>Viridiplantae</taxon>
        <taxon>Streptophyta</taxon>
        <taxon>Embryophyta</taxon>
        <taxon>Tracheophyta</taxon>
        <taxon>Spermatophyta</taxon>
        <taxon>Magnoliopsida</taxon>
        <taxon>eudicotyledons</taxon>
        <taxon>Gunneridae</taxon>
        <taxon>Pentapetalae</taxon>
        <taxon>asterids</taxon>
        <taxon>lamiids</taxon>
        <taxon>Solanales</taxon>
        <taxon>Solanaceae</taxon>
        <taxon>Solanoideae</taxon>
        <taxon>Datureae</taxon>
        <taxon>Datura</taxon>
    </lineage>
</organism>
<accession>A0ABS8RVU2</accession>
<keyword evidence="2" id="KW-1185">Reference proteome</keyword>
<dbReference type="Proteomes" id="UP000823775">
    <property type="component" value="Unassembled WGS sequence"/>
</dbReference>
<gene>
    <name evidence="1" type="primary">DRIP2</name>
    <name evidence="1" type="ORF">HAX54_008303</name>
</gene>
<sequence length="59" mass="6563">VEIRYMGQLIVPTLQLNTLVDMWLQTTTSERVSAIIGSSANDFVMVLAYARKVPCLMSS</sequence>
<reference evidence="1 2" key="1">
    <citation type="journal article" date="2021" name="BMC Genomics">
        <title>Datura genome reveals duplications of psychoactive alkaloid biosynthetic genes and high mutation rate following tissue culture.</title>
        <authorList>
            <person name="Rajewski A."/>
            <person name="Carter-House D."/>
            <person name="Stajich J."/>
            <person name="Litt A."/>
        </authorList>
    </citation>
    <scope>NUCLEOTIDE SEQUENCE [LARGE SCALE GENOMIC DNA]</scope>
    <source>
        <strain evidence="1">AR-01</strain>
    </source>
</reference>
<evidence type="ECO:0000313" key="2">
    <source>
        <dbReference type="Proteomes" id="UP000823775"/>
    </source>
</evidence>
<feature type="non-terminal residue" evidence="1">
    <location>
        <position position="1"/>
    </location>
</feature>
<comment type="caution">
    <text evidence="1">The sequence shown here is derived from an EMBL/GenBank/DDBJ whole genome shotgun (WGS) entry which is preliminary data.</text>
</comment>
<dbReference type="PANTHER" id="PTHR46293">
    <property type="entry name" value="E3 UBIQUITIN PROTEIN LIGASE DRIP1"/>
    <property type="match status" value="1"/>
</dbReference>
<dbReference type="PANTHER" id="PTHR46293:SF1">
    <property type="entry name" value="OS03G0632800 PROTEIN"/>
    <property type="match status" value="1"/>
</dbReference>